<dbReference type="Gene3D" id="3.30.160.60">
    <property type="entry name" value="Classic Zinc Finger"/>
    <property type="match status" value="1"/>
</dbReference>
<feature type="compositionally biased region" description="Polar residues" evidence="2">
    <location>
        <begin position="208"/>
        <end position="230"/>
    </location>
</feature>
<reference evidence="4" key="2">
    <citation type="submission" date="2020-06" db="EMBL/GenBank/DDBJ databases">
        <authorList>
            <person name="Sheffer M."/>
        </authorList>
    </citation>
    <scope>NUCLEOTIDE SEQUENCE</scope>
</reference>
<feature type="compositionally biased region" description="Polar residues" evidence="2">
    <location>
        <begin position="415"/>
        <end position="428"/>
    </location>
</feature>
<dbReference type="EMBL" id="JABXBU010000001">
    <property type="protein sequence ID" value="KAF8796747.1"/>
    <property type="molecule type" value="Genomic_DNA"/>
</dbReference>
<feature type="region of interest" description="Disordered" evidence="2">
    <location>
        <begin position="206"/>
        <end position="230"/>
    </location>
</feature>
<dbReference type="GO" id="GO:0008270">
    <property type="term" value="F:zinc ion binding"/>
    <property type="evidence" value="ECO:0007669"/>
    <property type="project" value="UniProtKB-KW"/>
</dbReference>
<sequence length="845" mass="95916">MNSLPRRQSLKETEKPSSTKSLRSNITGKLQTLLNGFVSELQNISEDKRQDVALLFNPKYKESNCANDTSGVKSAFPSLSNSQDSTKVLKNFIDSAKSRISGLLSNKQENQGSGGNNLLKNLQPSSQTKTKTLSIDPLEIQINLKFQSLLFKAFDTKKGNHVNKKQAITTSESIISEKDWQDLSRMLQDFSHSAKRKLHASLTKERNTQFQNGSVSIQNSPVKESQPFNNTRSLVIASQRKDQNKELQKPVNLQNPSCSPANNSSKLTKKNAKLLKMDFSSESTDSSNSPRNPYDERYMLLLSDAEKCPNYVYLHLSSDSDERENIAESPNSLMQKSESEDEVIVLGEKSKTYQEVTLEEDDDGQVHESVVEKIAEKCAKKEREVEEPVFNCPICDKSYRAQSLLQFHIKMHTAENPSSKVSQNRYPNSSSSSEDESSSLERPTLNQRNLDICISQGAHVSRKDLGSNDAVYILNEKSSRTSNKSFRKVKESTKCLTNHQIEHYSDDKENSDLDKNRDLNHSSYKTSFRKDKAKSSFSHENFTSRVASSSGKERFLQIERCPDNPDLSIIYDWEIFDSEKSPKKVKEEPSYENKHFEKYKDFKSSADYENLALKNATFSQKDLSSVDKGRFLSNEQIVEYPNYSDLSLVCDWKCSKSVKSPKYLKKDPLYVNKDFGSNDKASKCSASSKNLVSKNAAISKQILNSITEKSLKSKYQIERCPDYPDLSMVYDWESLDSEKNPHTLKKENQFANDKSFETDKDSKSICTCKNCTSENAIIYEETTSFRNEVGFLEGPIEHCPEYPDLSMLYDGKNSSKISNSNIIDESYSSDDEKNSKQNETFNIMK</sequence>
<dbReference type="Proteomes" id="UP000807504">
    <property type="component" value="Unassembled WGS sequence"/>
</dbReference>
<dbReference type="PROSITE" id="PS00028">
    <property type="entry name" value="ZINC_FINGER_C2H2_1"/>
    <property type="match status" value="1"/>
</dbReference>
<dbReference type="AlphaFoldDB" id="A0A8T0G073"/>
<organism evidence="4 5">
    <name type="scientific">Argiope bruennichi</name>
    <name type="common">Wasp spider</name>
    <name type="synonym">Aranea bruennichi</name>
    <dbReference type="NCBI Taxonomy" id="94029"/>
    <lineage>
        <taxon>Eukaryota</taxon>
        <taxon>Metazoa</taxon>
        <taxon>Ecdysozoa</taxon>
        <taxon>Arthropoda</taxon>
        <taxon>Chelicerata</taxon>
        <taxon>Arachnida</taxon>
        <taxon>Araneae</taxon>
        <taxon>Araneomorphae</taxon>
        <taxon>Entelegynae</taxon>
        <taxon>Araneoidea</taxon>
        <taxon>Araneidae</taxon>
        <taxon>Argiope</taxon>
    </lineage>
</organism>
<dbReference type="PROSITE" id="PS50157">
    <property type="entry name" value="ZINC_FINGER_C2H2_2"/>
    <property type="match status" value="1"/>
</dbReference>
<keyword evidence="1" id="KW-0479">Metal-binding</keyword>
<gene>
    <name evidence="4" type="ORF">HNY73_001090</name>
</gene>
<feature type="compositionally biased region" description="Polar residues" evidence="2">
    <location>
        <begin position="251"/>
        <end position="266"/>
    </location>
</feature>
<feature type="region of interest" description="Disordered" evidence="2">
    <location>
        <begin position="1"/>
        <end position="24"/>
    </location>
</feature>
<feature type="region of interest" description="Disordered" evidence="2">
    <location>
        <begin position="242"/>
        <end position="266"/>
    </location>
</feature>
<protein>
    <recommendedName>
        <fullName evidence="3">C2H2-type domain-containing protein</fullName>
    </recommendedName>
</protein>
<dbReference type="SUPFAM" id="SSF57667">
    <property type="entry name" value="beta-beta-alpha zinc fingers"/>
    <property type="match status" value="1"/>
</dbReference>
<dbReference type="InterPro" id="IPR013087">
    <property type="entry name" value="Znf_C2H2_type"/>
</dbReference>
<feature type="region of interest" description="Disordered" evidence="2">
    <location>
        <begin position="106"/>
        <end position="126"/>
    </location>
</feature>
<name>A0A8T0G073_ARGBR</name>
<feature type="domain" description="C2H2-type" evidence="3">
    <location>
        <begin position="390"/>
        <end position="417"/>
    </location>
</feature>
<evidence type="ECO:0000313" key="4">
    <source>
        <dbReference type="EMBL" id="KAF8796747.1"/>
    </source>
</evidence>
<keyword evidence="1" id="KW-0862">Zinc</keyword>
<feature type="region of interest" description="Disordered" evidence="2">
    <location>
        <begin position="500"/>
        <end position="519"/>
    </location>
</feature>
<feature type="region of interest" description="Disordered" evidence="2">
    <location>
        <begin position="415"/>
        <end position="444"/>
    </location>
</feature>
<keyword evidence="1" id="KW-0863">Zinc-finger</keyword>
<evidence type="ECO:0000259" key="3">
    <source>
        <dbReference type="PROSITE" id="PS50157"/>
    </source>
</evidence>
<proteinExistence type="predicted"/>
<keyword evidence="5" id="KW-1185">Reference proteome</keyword>
<evidence type="ECO:0000256" key="1">
    <source>
        <dbReference type="PROSITE-ProRule" id="PRU00042"/>
    </source>
</evidence>
<comment type="caution">
    <text evidence="4">The sequence shown here is derived from an EMBL/GenBank/DDBJ whole genome shotgun (WGS) entry which is preliminary data.</text>
</comment>
<evidence type="ECO:0000313" key="5">
    <source>
        <dbReference type="Proteomes" id="UP000807504"/>
    </source>
</evidence>
<dbReference type="InterPro" id="IPR036236">
    <property type="entry name" value="Znf_C2H2_sf"/>
</dbReference>
<accession>A0A8T0G073</accession>
<reference evidence="4" key="1">
    <citation type="journal article" date="2020" name="bioRxiv">
        <title>Chromosome-level reference genome of the European wasp spider Argiope bruennichi: a resource for studies on range expansion and evolutionary adaptation.</title>
        <authorList>
            <person name="Sheffer M.M."/>
            <person name="Hoppe A."/>
            <person name="Krehenwinkel H."/>
            <person name="Uhl G."/>
            <person name="Kuss A.W."/>
            <person name="Jensen L."/>
            <person name="Jensen C."/>
            <person name="Gillespie R.G."/>
            <person name="Hoff K.J."/>
            <person name="Prost S."/>
        </authorList>
    </citation>
    <scope>NUCLEOTIDE SEQUENCE</scope>
</reference>
<evidence type="ECO:0000256" key="2">
    <source>
        <dbReference type="SAM" id="MobiDB-lite"/>
    </source>
</evidence>
<feature type="region of interest" description="Disordered" evidence="2">
    <location>
        <begin position="820"/>
        <end position="845"/>
    </location>
</feature>